<comment type="caution">
    <text evidence="2">The sequence shown here is derived from an EMBL/GenBank/DDBJ whole genome shotgun (WGS) entry which is preliminary data.</text>
</comment>
<organism evidence="2 3">
    <name type="scientific">Saccharibacillus endophyticus</name>
    <dbReference type="NCBI Taxonomy" id="2060666"/>
    <lineage>
        <taxon>Bacteria</taxon>
        <taxon>Bacillati</taxon>
        <taxon>Bacillota</taxon>
        <taxon>Bacilli</taxon>
        <taxon>Bacillales</taxon>
        <taxon>Paenibacillaceae</taxon>
        <taxon>Saccharibacillus</taxon>
    </lineage>
</organism>
<dbReference type="Pfam" id="PF04326">
    <property type="entry name" value="SLFN_AlbA_2"/>
    <property type="match status" value="1"/>
</dbReference>
<dbReference type="RefSeq" id="WP_172244484.1">
    <property type="nucleotide sequence ID" value="NZ_BMDD01000003.1"/>
</dbReference>
<feature type="domain" description="Schlafen AlbA-2" evidence="1">
    <location>
        <begin position="26"/>
        <end position="145"/>
    </location>
</feature>
<accession>A0ABQ1ZX50</accession>
<proteinExistence type="predicted"/>
<gene>
    <name evidence="2" type="ORF">GCM10007362_28070</name>
</gene>
<sequence>MVTYSKKMDEINLDEIKQIEEFNMKEDQYHEFKSEFPHPDSFCAAITSFANSHGGDLFLGIDAPENADVVLKGITTSDSDKELLKYMNILQNGVEPKLPNVESKVFKVDENKYVFLFRIKRSSLRPHRVKNSGKFYSRKSNGKFPLDVFELRKMFNESDEFSEKINRFREERALHYYAQYPNQSFMLIQLIPVSCFENRNILDLSLYDQLSLKPLASAEWNPRINFNGIVSTARNHSITQIFRNGIIEGFTIRLTRENKIASLYFVQKISEFVHQNIRNYELMEMVEPFYISVSLFGVSGHEFIIDGFSFDTPEPLNEDVLVFPEILIEGREDVSDKLNIIYDALWNAFGFKKYPQRTP</sequence>
<keyword evidence="3" id="KW-1185">Reference proteome</keyword>
<dbReference type="Gene3D" id="3.30.950.30">
    <property type="entry name" value="Schlafen, AAA domain"/>
    <property type="match status" value="1"/>
</dbReference>
<name>A0ABQ1ZX50_9BACL</name>
<evidence type="ECO:0000259" key="1">
    <source>
        <dbReference type="Pfam" id="PF04326"/>
    </source>
</evidence>
<protein>
    <recommendedName>
        <fullName evidence="1">Schlafen AlbA-2 domain-containing protein</fullName>
    </recommendedName>
</protein>
<dbReference type="InterPro" id="IPR038461">
    <property type="entry name" value="Schlafen_AlbA_2_dom_sf"/>
</dbReference>
<dbReference type="Proteomes" id="UP000605427">
    <property type="component" value="Unassembled WGS sequence"/>
</dbReference>
<dbReference type="InterPro" id="IPR007421">
    <property type="entry name" value="Schlafen_AlbA_2_dom"/>
</dbReference>
<evidence type="ECO:0000313" key="2">
    <source>
        <dbReference type="EMBL" id="GGH80170.1"/>
    </source>
</evidence>
<reference evidence="3" key="1">
    <citation type="journal article" date="2019" name="Int. J. Syst. Evol. Microbiol.">
        <title>The Global Catalogue of Microorganisms (GCM) 10K type strain sequencing project: providing services to taxonomists for standard genome sequencing and annotation.</title>
        <authorList>
            <consortium name="The Broad Institute Genomics Platform"/>
            <consortium name="The Broad Institute Genome Sequencing Center for Infectious Disease"/>
            <person name="Wu L."/>
            <person name="Ma J."/>
        </authorList>
    </citation>
    <scope>NUCLEOTIDE SEQUENCE [LARGE SCALE GENOMIC DNA]</scope>
    <source>
        <strain evidence="3">CCM 8702</strain>
    </source>
</reference>
<dbReference type="PANTHER" id="PTHR30595:SF6">
    <property type="entry name" value="SCHLAFEN ALBA-2 DOMAIN-CONTAINING PROTEIN"/>
    <property type="match status" value="1"/>
</dbReference>
<evidence type="ECO:0000313" key="3">
    <source>
        <dbReference type="Proteomes" id="UP000605427"/>
    </source>
</evidence>
<dbReference type="PANTHER" id="PTHR30595">
    <property type="entry name" value="GLPR-RELATED TRANSCRIPTIONAL REPRESSOR"/>
    <property type="match status" value="1"/>
</dbReference>
<dbReference type="EMBL" id="BMDD01000003">
    <property type="protein sequence ID" value="GGH80170.1"/>
    <property type="molecule type" value="Genomic_DNA"/>
</dbReference>